<evidence type="ECO:0000313" key="2">
    <source>
        <dbReference type="EMBL" id="KAJ8389906.1"/>
    </source>
</evidence>
<name>A0AAD7WAG5_9TELE</name>
<dbReference type="AlphaFoldDB" id="A0AAD7WAG5"/>
<feature type="region of interest" description="Disordered" evidence="1">
    <location>
        <begin position="85"/>
        <end position="107"/>
    </location>
</feature>
<dbReference type="Proteomes" id="UP001221898">
    <property type="component" value="Unassembled WGS sequence"/>
</dbReference>
<organism evidence="2 3">
    <name type="scientific">Aldrovandia affinis</name>
    <dbReference type="NCBI Taxonomy" id="143900"/>
    <lineage>
        <taxon>Eukaryota</taxon>
        <taxon>Metazoa</taxon>
        <taxon>Chordata</taxon>
        <taxon>Craniata</taxon>
        <taxon>Vertebrata</taxon>
        <taxon>Euteleostomi</taxon>
        <taxon>Actinopterygii</taxon>
        <taxon>Neopterygii</taxon>
        <taxon>Teleostei</taxon>
        <taxon>Notacanthiformes</taxon>
        <taxon>Halosauridae</taxon>
        <taxon>Aldrovandia</taxon>
    </lineage>
</organism>
<protein>
    <submittedName>
        <fullName evidence="2">Uncharacterized protein</fullName>
    </submittedName>
</protein>
<feature type="compositionally biased region" description="Polar residues" evidence="1">
    <location>
        <begin position="92"/>
        <end position="107"/>
    </location>
</feature>
<accession>A0AAD7WAG5</accession>
<dbReference type="EMBL" id="JAINUG010000177">
    <property type="protein sequence ID" value="KAJ8389906.1"/>
    <property type="molecule type" value="Genomic_DNA"/>
</dbReference>
<evidence type="ECO:0000313" key="3">
    <source>
        <dbReference type="Proteomes" id="UP001221898"/>
    </source>
</evidence>
<proteinExistence type="predicted"/>
<sequence length="162" mass="17139">MSLWRVFDAVAPYGFLKLCDVAPGRGASGTRGSSEAVSEAVLGRPTCLRDSCPCRGTPSVGTLGHPPPECLPAHNPPLLLQGRQHRGEGGSNARNTRMGTGSENERCSFNTIGKQRNRGVTKLNKTDRAPGATLLIVPSTPSPPPPPLPGLQYPFLSVVRMS</sequence>
<keyword evidence="3" id="KW-1185">Reference proteome</keyword>
<evidence type="ECO:0000256" key="1">
    <source>
        <dbReference type="SAM" id="MobiDB-lite"/>
    </source>
</evidence>
<comment type="caution">
    <text evidence="2">The sequence shown here is derived from an EMBL/GenBank/DDBJ whole genome shotgun (WGS) entry which is preliminary data.</text>
</comment>
<reference evidence="2" key="1">
    <citation type="journal article" date="2023" name="Science">
        <title>Genome structures resolve the early diversification of teleost fishes.</title>
        <authorList>
            <person name="Parey E."/>
            <person name="Louis A."/>
            <person name="Montfort J."/>
            <person name="Bouchez O."/>
            <person name="Roques C."/>
            <person name="Iampietro C."/>
            <person name="Lluch J."/>
            <person name="Castinel A."/>
            <person name="Donnadieu C."/>
            <person name="Desvignes T."/>
            <person name="Floi Bucao C."/>
            <person name="Jouanno E."/>
            <person name="Wen M."/>
            <person name="Mejri S."/>
            <person name="Dirks R."/>
            <person name="Jansen H."/>
            <person name="Henkel C."/>
            <person name="Chen W.J."/>
            <person name="Zahm M."/>
            <person name="Cabau C."/>
            <person name="Klopp C."/>
            <person name="Thompson A.W."/>
            <person name="Robinson-Rechavi M."/>
            <person name="Braasch I."/>
            <person name="Lecointre G."/>
            <person name="Bobe J."/>
            <person name="Postlethwait J.H."/>
            <person name="Berthelot C."/>
            <person name="Roest Crollius H."/>
            <person name="Guiguen Y."/>
        </authorList>
    </citation>
    <scope>NUCLEOTIDE SEQUENCE</scope>
    <source>
        <strain evidence="2">NC1722</strain>
    </source>
</reference>
<gene>
    <name evidence="2" type="ORF">AAFF_G00113750</name>
</gene>